<feature type="signal peptide" evidence="1">
    <location>
        <begin position="1"/>
        <end position="21"/>
    </location>
</feature>
<organism evidence="2 3">
    <name type="scientific">Gelidibacter algens</name>
    <dbReference type="NCBI Taxonomy" id="49280"/>
    <lineage>
        <taxon>Bacteria</taxon>
        <taxon>Pseudomonadati</taxon>
        <taxon>Bacteroidota</taxon>
        <taxon>Flavobacteriia</taxon>
        <taxon>Flavobacteriales</taxon>
        <taxon>Flavobacteriaceae</taxon>
        <taxon>Gelidibacter</taxon>
    </lineage>
</organism>
<dbReference type="RefSeq" id="WP_083993928.1">
    <property type="nucleotide sequence ID" value="NZ_LZRN01000022.1"/>
</dbReference>
<dbReference type="AlphaFoldDB" id="A0A327S4J8"/>
<keyword evidence="3" id="KW-1185">Reference proteome</keyword>
<sequence>MKRIFKTQYWFVLLAMICLTACQDDTTEELFDQSPSVRADQQTNELKALLLSQPNGYRAEYFTKNDERGGFTIYMQFNADGTVRQTSDFDNQTALANSLYDVRFGTTVELVFSTRNHITKAVDPTAQIDGVSVEIGTGYAGTNNFQFFGNDNGVLSFRDIRNSETATLTLTPTNFTDFDSQSLAEVDVLRENYDKLSSPQSDLPTYPVLEFDNSQGNTRFKFSFNEVTRFSTSRLVTSNAITDLEFGITPTLEGLTVSPPLTYQGEVYEDFTYNDETKRYVSTVNGTTASIYYDFAAAYVNPNDIVVLEQDLGASGFLYRLNLGKNPLTSGTHDSMINLVSNSFNQGLNLNYRVSGYQLILDFESNDCDTFLVLQLYNDVNNNGVNDGEAIGPNIFYCFEAAKINDGKLFLTYTGISNPGLAFTVPWVQPLLDFVGDPDGLIFSREGSFSTNTASFGNTAGTFTSVDSEGNGEIRVYGLFF</sequence>
<dbReference type="Proteomes" id="UP000248987">
    <property type="component" value="Unassembled WGS sequence"/>
</dbReference>
<evidence type="ECO:0000313" key="2">
    <source>
        <dbReference type="EMBL" id="RAJ22513.1"/>
    </source>
</evidence>
<evidence type="ECO:0000313" key="3">
    <source>
        <dbReference type="Proteomes" id="UP000248987"/>
    </source>
</evidence>
<dbReference type="Pfam" id="PF14135">
    <property type="entry name" value="DUF4302"/>
    <property type="match status" value="1"/>
</dbReference>
<accession>A0A327S4J8</accession>
<name>A0A327S4J8_9FLAO</name>
<dbReference type="InterPro" id="IPR025396">
    <property type="entry name" value="DUF4302"/>
</dbReference>
<proteinExistence type="predicted"/>
<dbReference type="EMBL" id="QLLQ01000009">
    <property type="protein sequence ID" value="RAJ22513.1"/>
    <property type="molecule type" value="Genomic_DNA"/>
</dbReference>
<comment type="caution">
    <text evidence="2">The sequence shown here is derived from an EMBL/GenBank/DDBJ whole genome shotgun (WGS) entry which is preliminary data.</text>
</comment>
<gene>
    <name evidence="2" type="ORF">LX77_02459</name>
</gene>
<reference evidence="2 3" key="1">
    <citation type="submission" date="2018-06" db="EMBL/GenBank/DDBJ databases">
        <title>Genomic Encyclopedia of Archaeal and Bacterial Type Strains, Phase II (KMG-II): from individual species to whole genera.</title>
        <authorList>
            <person name="Goeker M."/>
        </authorList>
    </citation>
    <scope>NUCLEOTIDE SEQUENCE [LARGE SCALE GENOMIC DNA]</scope>
    <source>
        <strain evidence="2 3">DSM 12408</strain>
    </source>
</reference>
<keyword evidence="1" id="KW-0732">Signal</keyword>
<dbReference type="OrthoDB" id="1150854at2"/>
<protein>
    <submittedName>
        <fullName evidence="2">Uncharacterized protein DUF4302</fullName>
    </submittedName>
</protein>
<evidence type="ECO:0000256" key="1">
    <source>
        <dbReference type="SAM" id="SignalP"/>
    </source>
</evidence>
<feature type="chain" id="PRO_5016264181" evidence="1">
    <location>
        <begin position="22"/>
        <end position="481"/>
    </location>
</feature>